<dbReference type="HOGENOM" id="CLU_1888952_0_0_1"/>
<dbReference type="AlphaFoldDB" id="J3MNG7"/>
<protein>
    <submittedName>
        <fullName evidence="1">Uncharacterized protein</fullName>
    </submittedName>
</protein>
<sequence length="135" mass="15320">MANLSLCVYVCPWESLQQQHSTASDACKVSKGKKERKETLCNERCNAMLLPAAAAAAGLGLPWLPRELSWLHPFHFHFISQYSSSVNCSSFCTSFQVFWMVATTFSFDLCYYQTSIGCAVEKLKRKPINRNHFLI</sequence>
<accession>J3MNG7</accession>
<dbReference type="EnsemblPlants" id="OB07G29490.1">
    <property type="protein sequence ID" value="OB07G29490.1"/>
    <property type="gene ID" value="OB07G29490"/>
</dbReference>
<evidence type="ECO:0000313" key="2">
    <source>
        <dbReference type="Proteomes" id="UP000006038"/>
    </source>
</evidence>
<dbReference type="Gramene" id="OB07G29490.1">
    <property type="protein sequence ID" value="OB07G29490.1"/>
    <property type="gene ID" value="OB07G29490"/>
</dbReference>
<reference evidence="1" key="1">
    <citation type="journal article" date="2013" name="Nat. Commun.">
        <title>Whole-genome sequencing of Oryza brachyantha reveals mechanisms underlying Oryza genome evolution.</title>
        <authorList>
            <person name="Chen J."/>
            <person name="Huang Q."/>
            <person name="Gao D."/>
            <person name="Wang J."/>
            <person name="Lang Y."/>
            <person name="Liu T."/>
            <person name="Li B."/>
            <person name="Bai Z."/>
            <person name="Luis Goicoechea J."/>
            <person name="Liang C."/>
            <person name="Chen C."/>
            <person name="Zhang W."/>
            <person name="Sun S."/>
            <person name="Liao Y."/>
            <person name="Zhang X."/>
            <person name="Yang L."/>
            <person name="Song C."/>
            <person name="Wang M."/>
            <person name="Shi J."/>
            <person name="Liu G."/>
            <person name="Liu J."/>
            <person name="Zhou H."/>
            <person name="Zhou W."/>
            <person name="Yu Q."/>
            <person name="An N."/>
            <person name="Chen Y."/>
            <person name="Cai Q."/>
            <person name="Wang B."/>
            <person name="Liu B."/>
            <person name="Min J."/>
            <person name="Huang Y."/>
            <person name="Wu H."/>
            <person name="Li Z."/>
            <person name="Zhang Y."/>
            <person name="Yin Y."/>
            <person name="Song W."/>
            <person name="Jiang J."/>
            <person name="Jackson S.A."/>
            <person name="Wing R.A."/>
            <person name="Wang J."/>
            <person name="Chen M."/>
        </authorList>
    </citation>
    <scope>NUCLEOTIDE SEQUENCE [LARGE SCALE GENOMIC DNA]</scope>
    <source>
        <strain evidence="1">cv. IRGC 101232</strain>
    </source>
</reference>
<name>J3MNG7_ORYBR</name>
<dbReference type="Proteomes" id="UP000006038">
    <property type="component" value="Chromosome 7"/>
</dbReference>
<organism evidence="1">
    <name type="scientific">Oryza brachyantha</name>
    <name type="common">malo sina</name>
    <dbReference type="NCBI Taxonomy" id="4533"/>
    <lineage>
        <taxon>Eukaryota</taxon>
        <taxon>Viridiplantae</taxon>
        <taxon>Streptophyta</taxon>
        <taxon>Embryophyta</taxon>
        <taxon>Tracheophyta</taxon>
        <taxon>Spermatophyta</taxon>
        <taxon>Magnoliopsida</taxon>
        <taxon>Liliopsida</taxon>
        <taxon>Poales</taxon>
        <taxon>Poaceae</taxon>
        <taxon>BOP clade</taxon>
        <taxon>Oryzoideae</taxon>
        <taxon>Oryzeae</taxon>
        <taxon>Oryzinae</taxon>
        <taxon>Oryza</taxon>
    </lineage>
</organism>
<proteinExistence type="predicted"/>
<reference evidence="1" key="2">
    <citation type="submission" date="2013-04" db="UniProtKB">
        <authorList>
            <consortium name="EnsemblPlants"/>
        </authorList>
    </citation>
    <scope>IDENTIFICATION</scope>
</reference>
<evidence type="ECO:0000313" key="1">
    <source>
        <dbReference type="EnsemblPlants" id="OB07G29490.1"/>
    </source>
</evidence>
<keyword evidence="2" id="KW-1185">Reference proteome</keyword>